<dbReference type="AlphaFoldDB" id="A0A212F893"/>
<feature type="chain" id="PRO_5012465383" evidence="1">
    <location>
        <begin position="18"/>
        <end position="128"/>
    </location>
</feature>
<keyword evidence="1" id="KW-0732">Signal</keyword>
<keyword evidence="3" id="KW-1185">Reference proteome</keyword>
<comment type="caution">
    <text evidence="2">The sequence shown here is derived from an EMBL/GenBank/DDBJ whole genome shotgun (WGS) entry which is preliminary data.</text>
</comment>
<organism evidence="2 3">
    <name type="scientific">Danaus plexippus plexippus</name>
    <dbReference type="NCBI Taxonomy" id="278856"/>
    <lineage>
        <taxon>Eukaryota</taxon>
        <taxon>Metazoa</taxon>
        <taxon>Ecdysozoa</taxon>
        <taxon>Arthropoda</taxon>
        <taxon>Hexapoda</taxon>
        <taxon>Insecta</taxon>
        <taxon>Pterygota</taxon>
        <taxon>Neoptera</taxon>
        <taxon>Endopterygota</taxon>
        <taxon>Lepidoptera</taxon>
        <taxon>Glossata</taxon>
        <taxon>Ditrysia</taxon>
        <taxon>Papilionoidea</taxon>
        <taxon>Nymphalidae</taxon>
        <taxon>Danainae</taxon>
        <taxon>Danaini</taxon>
        <taxon>Danaina</taxon>
        <taxon>Danaus</taxon>
        <taxon>Danaus</taxon>
    </lineage>
</organism>
<protein>
    <submittedName>
        <fullName evidence="2">Cuticle protein</fullName>
    </submittedName>
</protein>
<reference evidence="2 3" key="1">
    <citation type="journal article" date="2011" name="Cell">
        <title>The monarch butterfly genome yields insights into long-distance migration.</title>
        <authorList>
            <person name="Zhan S."/>
            <person name="Merlin C."/>
            <person name="Boore J.L."/>
            <person name="Reppert S.M."/>
        </authorList>
    </citation>
    <scope>NUCLEOTIDE SEQUENCE [LARGE SCALE GENOMIC DNA]</scope>
    <source>
        <strain evidence="2">F-2</strain>
    </source>
</reference>
<dbReference type="InParanoid" id="A0A212F893"/>
<name>A0A212F893_DANPL</name>
<dbReference type="EMBL" id="AGBW02009770">
    <property type="protein sequence ID" value="OWR49964.1"/>
    <property type="molecule type" value="Genomic_DNA"/>
</dbReference>
<accession>A0A212F893</accession>
<evidence type="ECO:0000313" key="3">
    <source>
        <dbReference type="Proteomes" id="UP000007151"/>
    </source>
</evidence>
<evidence type="ECO:0000256" key="1">
    <source>
        <dbReference type="SAM" id="SignalP"/>
    </source>
</evidence>
<dbReference type="KEGG" id="dpl:KGM_215903"/>
<proteinExistence type="predicted"/>
<dbReference type="eggNOG" id="ENOG502SS39">
    <property type="taxonomic scope" value="Eukaryota"/>
</dbReference>
<evidence type="ECO:0000313" key="2">
    <source>
        <dbReference type="EMBL" id="OWR49964.1"/>
    </source>
</evidence>
<gene>
    <name evidence="2" type="ORF">KGM_215903</name>
</gene>
<feature type="signal peptide" evidence="1">
    <location>
        <begin position="1"/>
        <end position="17"/>
    </location>
</feature>
<sequence length="128" mass="13643">MYFKIVVVSFLVAVCNAGLIEEGHGQAVSSQSIIRHDQPAHGAQYAPIVAHAAPILTHSAPIVQHAAPLIHSAPIVQHLAPVAHVAHAAPIAVARAEPIEEHEVPTFNRVLPKVGLQINPTITWVILK</sequence>
<dbReference type="Proteomes" id="UP000007151">
    <property type="component" value="Unassembled WGS sequence"/>
</dbReference>